<dbReference type="EMBL" id="JAGFBF010000004">
    <property type="protein sequence ID" value="MBO2989626.1"/>
    <property type="molecule type" value="Genomic_DNA"/>
</dbReference>
<dbReference type="Gene3D" id="3.40.50.720">
    <property type="entry name" value="NAD(P)-binding Rossmann-like Domain"/>
    <property type="match status" value="1"/>
</dbReference>
<protein>
    <recommendedName>
        <fullName evidence="3">Bacteriocin biosynthesis cyclodehydratase domain-containing protein</fullName>
    </recommendedName>
</protein>
<organism evidence="1 2">
    <name type="scientific">Leucobacter tardus</name>
    <dbReference type="NCBI Taxonomy" id="501483"/>
    <lineage>
        <taxon>Bacteria</taxon>
        <taxon>Bacillati</taxon>
        <taxon>Actinomycetota</taxon>
        <taxon>Actinomycetes</taxon>
        <taxon>Micrococcales</taxon>
        <taxon>Microbacteriaceae</taxon>
        <taxon>Leucobacter</taxon>
    </lineage>
</organism>
<dbReference type="RefSeq" id="WP_208237989.1">
    <property type="nucleotide sequence ID" value="NZ_BAAAQU010000001.1"/>
</dbReference>
<comment type="caution">
    <text evidence="1">The sequence shown here is derived from an EMBL/GenBank/DDBJ whole genome shotgun (WGS) entry which is preliminary data.</text>
</comment>
<gene>
    <name evidence="1" type="ORF">J4H85_06405</name>
</gene>
<proteinExistence type="predicted"/>
<evidence type="ECO:0000313" key="2">
    <source>
        <dbReference type="Proteomes" id="UP000668403"/>
    </source>
</evidence>
<keyword evidence="2" id="KW-1185">Reference proteome</keyword>
<reference evidence="1" key="1">
    <citation type="submission" date="2021-03" db="EMBL/GenBank/DDBJ databases">
        <title>Leucobacter chromiisoli sp. nov., isolated from chromium-containing soil of chemical plant.</title>
        <authorList>
            <person name="Xu Z."/>
        </authorList>
    </citation>
    <scope>NUCLEOTIDE SEQUENCE</scope>
    <source>
        <strain evidence="1">K 70/01</strain>
    </source>
</reference>
<name>A0A939QD63_9MICO</name>
<evidence type="ECO:0000313" key="1">
    <source>
        <dbReference type="EMBL" id="MBO2989626.1"/>
    </source>
</evidence>
<evidence type="ECO:0008006" key="3">
    <source>
        <dbReference type="Google" id="ProtNLM"/>
    </source>
</evidence>
<dbReference type="Proteomes" id="UP000668403">
    <property type="component" value="Unassembled WGS sequence"/>
</dbReference>
<accession>A0A939QD63</accession>
<sequence>MTTARLKIRPELPLCWEDIHTLRLGFDRAIARVERPSAGVQRLVSALRTGVRRTDLASTAFALGVSANDLDETLDTLSPALIEIRDDPGGTREDRPLALAIEHRGRSPRELRNMLALTGCEILTPGDPRGRAPDLTLVVERFIEPLESVARLSAPASSRLRIRFTDHSLVVGPLVETSQGPCLDCVSLADVDRDPALPALAAQLVGAAPAAETGPVSEAAAVIALAIARRWRAGATDVHRSRLRFPVLHGVLAGLPQREPVAPHGSCGCAWGAGSSTKSG</sequence>
<dbReference type="AlphaFoldDB" id="A0A939QD63"/>